<organism evidence="4 5">
    <name type="scientific">Hermanssonia centrifuga</name>
    <dbReference type="NCBI Taxonomy" id="98765"/>
    <lineage>
        <taxon>Eukaryota</taxon>
        <taxon>Fungi</taxon>
        <taxon>Dikarya</taxon>
        <taxon>Basidiomycota</taxon>
        <taxon>Agaricomycotina</taxon>
        <taxon>Agaricomycetes</taxon>
        <taxon>Polyporales</taxon>
        <taxon>Meruliaceae</taxon>
        <taxon>Hermanssonia</taxon>
    </lineage>
</organism>
<evidence type="ECO:0000313" key="5">
    <source>
        <dbReference type="Proteomes" id="UP000186601"/>
    </source>
</evidence>
<keyword evidence="5" id="KW-1185">Reference proteome</keyword>
<dbReference type="OrthoDB" id="762982at2759"/>
<feature type="compositionally biased region" description="Polar residues" evidence="3">
    <location>
        <begin position="269"/>
        <end position="302"/>
    </location>
</feature>
<gene>
    <name evidence="4" type="ORF">PHLCEN_2v1280</name>
</gene>
<dbReference type="GO" id="GO:0005634">
    <property type="term" value="C:nucleus"/>
    <property type="evidence" value="ECO:0007669"/>
    <property type="project" value="UniProtKB-SubCell"/>
</dbReference>
<evidence type="ECO:0000256" key="1">
    <source>
        <dbReference type="ARBA" id="ARBA00004123"/>
    </source>
</evidence>
<dbReference type="STRING" id="98765.A0A2R6S3K3"/>
<evidence type="ECO:0000256" key="3">
    <source>
        <dbReference type="SAM" id="MobiDB-lite"/>
    </source>
</evidence>
<dbReference type="InterPro" id="IPR050613">
    <property type="entry name" value="Sec_Metabolite_Reg"/>
</dbReference>
<evidence type="ECO:0000256" key="2">
    <source>
        <dbReference type="ARBA" id="ARBA00023242"/>
    </source>
</evidence>
<sequence>MNDAVSFQPVPYSSVQDNDKKLTKWFDDLPAELNLDDYRIARSLASPVTSVRRLGVQSVIIRTAYHHIRFTLHRPYANVPSSLNIAVSAAGQLITLVGQTRPDFLSNTALAVPGHMNWGPFHVFSAAMFFSFQLITHPDLPAASLFRENIMKAIACLEQSRWMPVADKALTILQALAPLYSDEFASEPHNERKRKKAQVLKLVKTLAFPYQDNPSGKGDSSAGSSPSVGLSQHPFDSPSSPTQMFGPVQKQTQTQLPVSSMRWTPAEADNSNAHRYSEQNSPTSHSMQSNIPSSNSGAQQAAPSHNYSVNYMHPAIQSPVGGTMGMAQDPHAVYMHPPADESSMWGASVGFGLGEWSQFLDVMQRPDDRLRSLMNK</sequence>
<dbReference type="AlphaFoldDB" id="A0A2R6S3K3"/>
<accession>A0A2R6S3K3</accession>
<feature type="compositionally biased region" description="Polar residues" evidence="3">
    <location>
        <begin position="237"/>
        <end position="262"/>
    </location>
</feature>
<keyword evidence="2" id="KW-0539">Nucleus</keyword>
<comment type="caution">
    <text evidence="4">The sequence shown here is derived from an EMBL/GenBank/DDBJ whole genome shotgun (WGS) entry which is preliminary data.</text>
</comment>
<dbReference type="PANTHER" id="PTHR31001">
    <property type="entry name" value="UNCHARACTERIZED TRANSCRIPTIONAL REGULATORY PROTEIN"/>
    <property type="match status" value="1"/>
</dbReference>
<name>A0A2R6S3K3_9APHY</name>
<dbReference type="EMBL" id="MLYV02000095">
    <property type="protein sequence ID" value="PSS36852.1"/>
    <property type="molecule type" value="Genomic_DNA"/>
</dbReference>
<dbReference type="CDD" id="cd12148">
    <property type="entry name" value="fungal_TF_MHR"/>
    <property type="match status" value="1"/>
</dbReference>
<evidence type="ECO:0000313" key="4">
    <source>
        <dbReference type="EMBL" id="PSS36852.1"/>
    </source>
</evidence>
<dbReference type="Proteomes" id="UP000186601">
    <property type="component" value="Unassembled WGS sequence"/>
</dbReference>
<dbReference type="PANTHER" id="PTHR31001:SF81">
    <property type="entry name" value="ZN(II)2CYS6 TRANSCRIPTION FACTOR"/>
    <property type="match status" value="1"/>
</dbReference>
<proteinExistence type="predicted"/>
<feature type="region of interest" description="Disordered" evidence="3">
    <location>
        <begin position="210"/>
        <end position="302"/>
    </location>
</feature>
<feature type="compositionally biased region" description="Low complexity" evidence="3">
    <location>
        <begin position="215"/>
        <end position="231"/>
    </location>
</feature>
<comment type="subcellular location">
    <subcellularLocation>
        <location evidence="1">Nucleus</location>
    </subcellularLocation>
</comment>
<protein>
    <submittedName>
        <fullName evidence="4">Uncharacterized protein</fullName>
    </submittedName>
</protein>
<reference evidence="4 5" key="1">
    <citation type="submission" date="2018-02" db="EMBL/GenBank/DDBJ databases">
        <title>Genome sequence of the basidiomycete white-rot fungus Phlebia centrifuga.</title>
        <authorList>
            <person name="Granchi Z."/>
            <person name="Peng M."/>
            <person name="de Vries R.P."/>
            <person name="Hilden K."/>
            <person name="Makela M.R."/>
            <person name="Grigoriev I."/>
            <person name="Riley R."/>
        </authorList>
    </citation>
    <scope>NUCLEOTIDE SEQUENCE [LARGE SCALE GENOMIC DNA]</scope>
    <source>
        <strain evidence="4 5">FBCC195</strain>
    </source>
</reference>